<keyword evidence="1" id="KW-0812">Transmembrane</keyword>
<evidence type="ECO:0000259" key="3">
    <source>
        <dbReference type="Pfam" id="PF16192"/>
    </source>
</evidence>
<proteinExistence type="inferred from homology"/>
<dbReference type="GO" id="GO:0004169">
    <property type="term" value="F:dolichyl-phosphate-mannose-protein mannosyltransferase activity"/>
    <property type="evidence" value="ECO:0007669"/>
    <property type="project" value="UniProtKB-UniRule"/>
</dbReference>
<evidence type="ECO:0000256" key="1">
    <source>
        <dbReference type="RuleBase" id="RU367007"/>
    </source>
</evidence>
<keyword evidence="1" id="KW-0472">Membrane</keyword>
<dbReference type="RefSeq" id="WP_160486038.1">
    <property type="nucleotide sequence ID" value="NZ_WUBR01000002.1"/>
</dbReference>
<gene>
    <name evidence="4" type="ORF">GRF63_11045</name>
</gene>
<feature type="transmembrane region" description="Helical" evidence="1">
    <location>
        <begin position="136"/>
        <end position="153"/>
    </location>
</feature>
<feature type="domain" description="Protein O-mannosyl-transferase C-terminal four TM" evidence="3">
    <location>
        <begin position="252"/>
        <end position="432"/>
    </location>
</feature>
<dbReference type="InterPro" id="IPR032421">
    <property type="entry name" value="PMT_4TMC"/>
</dbReference>
<feature type="transmembrane region" description="Helical" evidence="1">
    <location>
        <begin position="220"/>
        <end position="242"/>
    </location>
</feature>
<feature type="domain" description="Glycosyltransferase RgtA/B/C/D-like" evidence="2">
    <location>
        <begin position="61"/>
        <end position="195"/>
    </location>
</feature>
<feature type="transmembrane region" description="Helical" evidence="1">
    <location>
        <begin position="182"/>
        <end position="199"/>
    </location>
</feature>
<feature type="transmembrane region" description="Helical" evidence="1">
    <location>
        <begin position="300"/>
        <end position="324"/>
    </location>
</feature>
<protein>
    <recommendedName>
        <fullName evidence="1">Polyprenol-phosphate-mannose--protein mannosyltransferase</fullName>
        <ecNumber evidence="1">2.4.1.-</ecNumber>
    </recommendedName>
</protein>
<comment type="caution">
    <text evidence="4">The sequence shown here is derived from an EMBL/GenBank/DDBJ whole genome shotgun (WGS) entry which is preliminary data.</text>
</comment>
<dbReference type="AlphaFoldDB" id="A0A844XF26"/>
<evidence type="ECO:0000313" key="5">
    <source>
        <dbReference type="Proteomes" id="UP000461409"/>
    </source>
</evidence>
<dbReference type="EC" id="2.4.1.-" evidence="1"/>
<dbReference type="InterPro" id="IPR027005">
    <property type="entry name" value="PMT-like"/>
</dbReference>
<organism evidence="4 5">
    <name type="scientific">Aurantiacibacter rhizosphaerae</name>
    <dbReference type="NCBI Taxonomy" id="2691582"/>
    <lineage>
        <taxon>Bacteria</taxon>
        <taxon>Pseudomonadati</taxon>
        <taxon>Pseudomonadota</taxon>
        <taxon>Alphaproteobacteria</taxon>
        <taxon>Sphingomonadales</taxon>
        <taxon>Erythrobacteraceae</taxon>
        <taxon>Aurantiacibacter</taxon>
    </lineage>
</organism>
<comment type="similarity">
    <text evidence="1">Belongs to the glycosyltransferase 39 family.</text>
</comment>
<dbReference type="EMBL" id="WUBR01000002">
    <property type="protein sequence ID" value="MWV28440.1"/>
    <property type="molecule type" value="Genomic_DNA"/>
</dbReference>
<comment type="function">
    <text evidence="1">Protein O-mannosyltransferase that catalyzes the transfer of a single mannose residue from a polyprenol phospho-mannosyl lipidic donor to the hydroxyl group of selected serine and threonine residues in acceptor proteins.</text>
</comment>
<dbReference type="InterPro" id="IPR038731">
    <property type="entry name" value="RgtA/B/C-like"/>
</dbReference>
<feature type="transmembrane region" description="Helical" evidence="1">
    <location>
        <begin position="81"/>
        <end position="99"/>
    </location>
</feature>
<feature type="transmembrane region" description="Helical" evidence="1">
    <location>
        <begin position="160"/>
        <end position="176"/>
    </location>
</feature>
<evidence type="ECO:0000259" key="2">
    <source>
        <dbReference type="Pfam" id="PF13231"/>
    </source>
</evidence>
<keyword evidence="1 4" id="KW-0808">Transferase</keyword>
<comment type="pathway">
    <text evidence="1">Protein modification; protein glycosylation.</text>
</comment>
<feature type="transmembrane region" description="Helical" evidence="1">
    <location>
        <begin position="12"/>
        <end position="31"/>
    </location>
</feature>
<feature type="transmembrane region" description="Helical" evidence="1">
    <location>
        <begin position="363"/>
        <end position="380"/>
    </location>
</feature>
<dbReference type="GO" id="GO:0005886">
    <property type="term" value="C:plasma membrane"/>
    <property type="evidence" value="ECO:0007669"/>
    <property type="project" value="UniProtKB-SubCell"/>
</dbReference>
<feature type="transmembrane region" description="Helical" evidence="1">
    <location>
        <begin position="111"/>
        <end position="130"/>
    </location>
</feature>
<feature type="transmembrane region" description="Helical" evidence="1">
    <location>
        <begin position="336"/>
        <end position="357"/>
    </location>
</feature>
<accession>A0A844XF26</accession>
<name>A0A844XF26_9SPHN</name>
<reference evidence="4 5" key="2">
    <citation type="submission" date="2020-02" db="EMBL/GenBank/DDBJ databases">
        <title>Erythrobacter dongmakensis sp. nov., isolated from a tidal mudflat.</title>
        <authorList>
            <person name="Kim I.S."/>
        </authorList>
    </citation>
    <scope>NUCLEOTIDE SEQUENCE [LARGE SCALE GENOMIC DNA]</scope>
    <source>
        <strain evidence="4 5">GH3-10</strain>
    </source>
</reference>
<keyword evidence="1" id="KW-1133">Transmembrane helix</keyword>
<comment type="subcellular location">
    <subcellularLocation>
        <location evidence="1">Cell membrane</location>
    </subcellularLocation>
</comment>
<dbReference type="Proteomes" id="UP000461409">
    <property type="component" value="Unassembled WGS sequence"/>
</dbReference>
<sequence>MNEAPDRVRDPFAWNCLFAAGFFLVCLIRLGTPSTPFFDEVHYLPAARAVLDLQWALNVEHPPLAKQIIALGIAIFGDEPFGWRIMSVLFGTLALFAAMRTMWFASQTRTASLLTGLFVSTNFLLFVHARIAMLDVFMVGFLMLAAWMFAAALRENETARWRLAIAGVALGCAMASKWNAIPLAVLPGLAFLAARWCAGRRRLVLSARGWPIGGMTLWEAGIWLGLVPLLTYAATFWPYLFWQVQSGEVGGLVDIHRQMLSLQTQVPEPHPYQSNWWDWIINRRAIWYLYEPVDGAQRGIMLIGNPVTMLAGLPALAWCAWAGWQSRAGGNAQGQVRWDAIALVTVFIASLALWIVAPKAVQFYFHYFLPAMALSGALALGVEHLWKRGNRAIAALVCLGALAAFIYWFPILTAAPLGDPQDFLQWAWTKGWR</sequence>
<dbReference type="PANTHER" id="PTHR10050">
    <property type="entry name" value="DOLICHYL-PHOSPHATE-MANNOSE--PROTEIN MANNOSYLTRANSFERASE"/>
    <property type="match status" value="1"/>
</dbReference>
<keyword evidence="1" id="KW-1003">Cell membrane</keyword>
<keyword evidence="5" id="KW-1185">Reference proteome</keyword>
<dbReference type="Pfam" id="PF16192">
    <property type="entry name" value="PMT_4TMC"/>
    <property type="match status" value="1"/>
</dbReference>
<dbReference type="Pfam" id="PF13231">
    <property type="entry name" value="PMT_2"/>
    <property type="match status" value="1"/>
</dbReference>
<keyword evidence="1" id="KW-0328">Glycosyltransferase</keyword>
<reference evidence="4 5" key="1">
    <citation type="submission" date="2019-12" db="EMBL/GenBank/DDBJ databases">
        <authorList>
            <person name="Lee S.D."/>
        </authorList>
    </citation>
    <scope>NUCLEOTIDE SEQUENCE [LARGE SCALE GENOMIC DNA]</scope>
    <source>
        <strain evidence="4 5">GH3-10</strain>
    </source>
</reference>
<evidence type="ECO:0000313" key="4">
    <source>
        <dbReference type="EMBL" id="MWV28440.1"/>
    </source>
</evidence>
<feature type="transmembrane region" description="Helical" evidence="1">
    <location>
        <begin position="392"/>
        <end position="411"/>
    </location>
</feature>
<dbReference type="UniPathway" id="UPA00378"/>